<dbReference type="OrthoDB" id="10042665at2759"/>
<dbReference type="SUPFAM" id="SSF52540">
    <property type="entry name" value="P-loop containing nucleoside triphosphate hydrolases"/>
    <property type="match status" value="1"/>
</dbReference>
<dbReference type="EMBL" id="KQ030525">
    <property type="protein sequence ID" value="KJZ74495.1"/>
    <property type="molecule type" value="Genomic_DNA"/>
</dbReference>
<feature type="compositionally biased region" description="Low complexity" evidence="1">
    <location>
        <begin position="17"/>
        <end position="26"/>
    </location>
</feature>
<reference evidence="3 4" key="1">
    <citation type="journal article" date="2014" name="Genome Biol. Evol.">
        <title>Comparative genomics and transcriptomics analyses reveal divergent lifestyle features of nematode endoparasitic fungus Hirsutella minnesotensis.</title>
        <authorList>
            <person name="Lai Y."/>
            <person name="Liu K."/>
            <person name="Zhang X."/>
            <person name="Zhang X."/>
            <person name="Li K."/>
            <person name="Wang N."/>
            <person name="Shu C."/>
            <person name="Wu Y."/>
            <person name="Wang C."/>
            <person name="Bushley K.E."/>
            <person name="Xiang M."/>
            <person name="Liu X."/>
        </authorList>
    </citation>
    <scope>NUCLEOTIDE SEQUENCE [LARGE SCALE GENOMIC DNA]</scope>
    <source>
        <strain evidence="3 4">3608</strain>
    </source>
</reference>
<dbReference type="InterPro" id="IPR003593">
    <property type="entry name" value="AAA+_ATPase"/>
</dbReference>
<dbReference type="GO" id="GO:0016887">
    <property type="term" value="F:ATP hydrolysis activity"/>
    <property type="evidence" value="ECO:0007669"/>
    <property type="project" value="InterPro"/>
</dbReference>
<feature type="compositionally biased region" description="Acidic residues" evidence="1">
    <location>
        <begin position="395"/>
        <end position="408"/>
    </location>
</feature>
<evidence type="ECO:0000313" key="3">
    <source>
        <dbReference type="EMBL" id="KJZ74495.1"/>
    </source>
</evidence>
<feature type="region of interest" description="Disordered" evidence="1">
    <location>
        <begin position="1"/>
        <end position="51"/>
    </location>
</feature>
<dbReference type="PANTHER" id="PTHR46411:SF3">
    <property type="entry name" value="AAA+ ATPASE DOMAIN-CONTAINING PROTEIN"/>
    <property type="match status" value="1"/>
</dbReference>
<dbReference type="InterPro" id="IPR054289">
    <property type="entry name" value="DUF7025"/>
</dbReference>
<feature type="compositionally biased region" description="Basic and acidic residues" evidence="1">
    <location>
        <begin position="1"/>
        <end position="14"/>
    </location>
</feature>
<dbReference type="InterPro" id="IPR003959">
    <property type="entry name" value="ATPase_AAA_core"/>
</dbReference>
<feature type="compositionally biased region" description="Acidic residues" evidence="1">
    <location>
        <begin position="36"/>
        <end position="45"/>
    </location>
</feature>
<name>A0A0F7ZNX2_9HYPO</name>
<dbReference type="Pfam" id="PF22942">
    <property type="entry name" value="DUF7025"/>
    <property type="match status" value="1"/>
</dbReference>
<accession>A0A0F7ZNX2</accession>
<proteinExistence type="predicted"/>
<organism evidence="3 4">
    <name type="scientific">Hirsutella minnesotensis 3608</name>
    <dbReference type="NCBI Taxonomy" id="1043627"/>
    <lineage>
        <taxon>Eukaryota</taxon>
        <taxon>Fungi</taxon>
        <taxon>Dikarya</taxon>
        <taxon>Ascomycota</taxon>
        <taxon>Pezizomycotina</taxon>
        <taxon>Sordariomycetes</taxon>
        <taxon>Hypocreomycetidae</taxon>
        <taxon>Hypocreales</taxon>
        <taxon>Ophiocordycipitaceae</taxon>
        <taxon>Hirsutella</taxon>
    </lineage>
</organism>
<evidence type="ECO:0000259" key="2">
    <source>
        <dbReference type="SMART" id="SM00382"/>
    </source>
</evidence>
<gene>
    <name evidence="3" type="ORF">HIM_06091</name>
</gene>
<dbReference type="SMART" id="SM00382">
    <property type="entry name" value="AAA"/>
    <property type="match status" value="1"/>
</dbReference>
<dbReference type="GO" id="GO:0005524">
    <property type="term" value="F:ATP binding"/>
    <property type="evidence" value="ECO:0007669"/>
    <property type="project" value="InterPro"/>
</dbReference>
<evidence type="ECO:0000256" key="1">
    <source>
        <dbReference type="SAM" id="MobiDB-lite"/>
    </source>
</evidence>
<dbReference type="PANTHER" id="PTHR46411">
    <property type="entry name" value="FAMILY ATPASE, PUTATIVE-RELATED"/>
    <property type="match status" value="1"/>
</dbReference>
<feature type="region of interest" description="Disordered" evidence="1">
    <location>
        <begin position="389"/>
        <end position="408"/>
    </location>
</feature>
<dbReference type="Pfam" id="PF00004">
    <property type="entry name" value="AAA"/>
    <property type="match status" value="1"/>
</dbReference>
<dbReference type="Gene3D" id="3.40.50.300">
    <property type="entry name" value="P-loop containing nucleotide triphosphate hydrolases"/>
    <property type="match status" value="1"/>
</dbReference>
<dbReference type="Proteomes" id="UP000054481">
    <property type="component" value="Unassembled WGS sequence"/>
</dbReference>
<sequence>MADRVEQAARRSDDESASVVVVSPAENQSEAGEQPKDDDMEDDESGTGKTLVGALAESKDLYAKYDDQGNRSWTEKKPDDFEEAAENEETEKYAIIVRKIKPKDADLGKALVIDSIVIQSPHLKRVLGRVLDGYPGILTNVARLTLTAPFECIVHRWDRFAAARDNADGELEPEVLAHVELLYRVMREELGSLIQLRADYLRNRAVAFEHAWTLFPPGCIVLGHKNGKPVAARFRRGFYANTACGGKVYHLNCRIVDWDGSIMGWTDLNLRIPAFIDTMPFTDLPCYPLDYHPDAAGIRAQLVERGRRFEALAGFCYRAYRGVALWHPEADETRRENVQSRIVVDGANWERENYDHQVHLTAFHKEAGGGGDGDSDLRWPTRCHLRRSSTYTADSDGDSDDDVADGDEAERAPLTEEQLLLASPMVRGYALQNKRWMEFYVDGVADVQFDEQAFASLVLPAAKKELVLAFAQSQARYKHAFDDVISGKGKGIIMLLSGGPGIGKTLTAESVAEEMRVPLYAMSASDLGDDAYSIDANLTRVLAMVANWNAVLLLDECDVFLEARSPHDLARNRVVAIFLRTLEYYEGILFLTTNRVRDMDPAFQSRIHISLEYPALDAAARSAVWSSFLARTISLADGVRGHAAHDVADDDIAALSALDLNGRVIKNVLKAANLLACHRQERLAMRHIETVLRVEGHSL</sequence>
<protein>
    <recommendedName>
        <fullName evidence="2">AAA+ ATPase domain-containing protein</fullName>
    </recommendedName>
</protein>
<dbReference type="AlphaFoldDB" id="A0A0F7ZNX2"/>
<keyword evidence="4" id="KW-1185">Reference proteome</keyword>
<evidence type="ECO:0000313" key="4">
    <source>
        <dbReference type="Proteomes" id="UP000054481"/>
    </source>
</evidence>
<dbReference type="InterPro" id="IPR027417">
    <property type="entry name" value="P-loop_NTPase"/>
</dbReference>
<feature type="domain" description="AAA+ ATPase" evidence="2">
    <location>
        <begin position="490"/>
        <end position="617"/>
    </location>
</feature>